<organism evidence="7 8">
    <name type="scientific">Lutibacter holmesii</name>
    <dbReference type="NCBI Taxonomy" id="1137985"/>
    <lineage>
        <taxon>Bacteria</taxon>
        <taxon>Pseudomonadati</taxon>
        <taxon>Bacteroidota</taxon>
        <taxon>Flavobacteriia</taxon>
        <taxon>Flavobacteriales</taxon>
        <taxon>Flavobacteriaceae</taxon>
        <taxon>Lutibacter</taxon>
    </lineage>
</organism>
<feature type="transmembrane region" description="Helical" evidence="6">
    <location>
        <begin position="385"/>
        <end position="407"/>
    </location>
</feature>
<dbReference type="EMBL" id="JBHTMV010000004">
    <property type="protein sequence ID" value="MFD1294233.1"/>
    <property type="molecule type" value="Genomic_DNA"/>
</dbReference>
<protein>
    <submittedName>
        <fullName evidence="7">Lipopolysaccharide biosynthesis protein</fullName>
    </submittedName>
</protein>
<comment type="caution">
    <text evidence="7">The sequence shown here is derived from an EMBL/GenBank/DDBJ whole genome shotgun (WGS) entry which is preliminary data.</text>
</comment>
<reference evidence="8" key="1">
    <citation type="journal article" date="2019" name="Int. J. Syst. Evol. Microbiol.">
        <title>The Global Catalogue of Microorganisms (GCM) 10K type strain sequencing project: providing services to taxonomists for standard genome sequencing and annotation.</title>
        <authorList>
            <consortium name="The Broad Institute Genomics Platform"/>
            <consortium name="The Broad Institute Genome Sequencing Center for Infectious Disease"/>
            <person name="Wu L."/>
            <person name="Ma J."/>
        </authorList>
    </citation>
    <scope>NUCLEOTIDE SEQUENCE [LARGE SCALE GENOMIC DNA]</scope>
    <source>
        <strain evidence="8">CCUG 62221</strain>
    </source>
</reference>
<keyword evidence="2" id="KW-1003">Cell membrane</keyword>
<dbReference type="InterPro" id="IPR050833">
    <property type="entry name" value="Poly_Biosynth_Transport"/>
</dbReference>
<gene>
    <name evidence="7" type="ORF">ACFQ5N_10335</name>
</gene>
<feature type="transmembrane region" description="Helical" evidence="6">
    <location>
        <begin position="29"/>
        <end position="51"/>
    </location>
</feature>
<feature type="transmembrane region" description="Helical" evidence="6">
    <location>
        <begin position="236"/>
        <end position="253"/>
    </location>
</feature>
<feature type="transmembrane region" description="Helical" evidence="6">
    <location>
        <begin position="293"/>
        <end position="317"/>
    </location>
</feature>
<feature type="transmembrane region" description="Helical" evidence="6">
    <location>
        <begin position="329"/>
        <end position="347"/>
    </location>
</feature>
<evidence type="ECO:0000256" key="3">
    <source>
        <dbReference type="ARBA" id="ARBA00022692"/>
    </source>
</evidence>
<accession>A0ABW3WRG2</accession>
<dbReference type="PANTHER" id="PTHR30250">
    <property type="entry name" value="PST FAMILY PREDICTED COLANIC ACID TRANSPORTER"/>
    <property type="match status" value="1"/>
</dbReference>
<keyword evidence="8" id="KW-1185">Reference proteome</keyword>
<sequence length="441" mass="50129">MQKGIRVLEQLFLVPFFISAWGVDYYGEWLTLTIIPTMLAFSDFGFGTAAANSFVLQYLNGSKQKAADIFKTGLVIISFTILFAIIISCFVLFLLEYYEVFDGLLIKKDDAIWAVSILTLARFINFYNQLFGAYFIAARKATISINLITILAFLNIIAGLLVLELGYGVIPFAFSQLIMTLIFNIYYALRGTNILGLKKEFKGKLKYVYIKDITKIGMGYLLSPIWQALFFQGSTLVVRIVIGPAGVVIFNTVRTLSRTINQLFSIVNNSVFPEFQYEYAQGNIQKAQKLFRISIFVVFVIAIIGVLFLSVFGLWFYEIWTKNELVVPIIMWNIFIISILFNSFWWTSGMVYRALNKPFFLVKIGAISALISVIISFILGKYFNLNGVAFGSLLLDVMMAFLIFPNACKLIGLKMNKELILNGINDFKEILGNNKYFLRRK</sequence>
<evidence type="ECO:0000256" key="1">
    <source>
        <dbReference type="ARBA" id="ARBA00004651"/>
    </source>
</evidence>
<feature type="transmembrane region" description="Helical" evidence="6">
    <location>
        <begin position="169"/>
        <end position="189"/>
    </location>
</feature>
<evidence type="ECO:0000313" key="7">
    <source>
        <dbReference type="EMBL" id="MFD1294233.1"/>
    </source>
</evidence>
<evidence type="ECO:0000256" key="4">
    <source>
        <dbReference type="ARBA" id="ARBA00022989"/>
    </source>
</evidence>
<proteinExistence type="predicted"/>
<feature type="transmembrane region" description="Helical" evidence="6">
    <location>
        <begin position="359"/>
        <end position="379"/>
    </location>
</feature>
<keyword evidence="3 6" id="KW-0812">Transmembrane</keyword>
<comment type="subcellular location">
    <subcellularLocation>
        <location evidence="1">Cell membrane</location>
        <topology evidence="1">Multi-pass membrane protein</topology>
    </subcellularLocation>
</comment>
<dbReference type="RefSeq" id="WP_386809424.1">
    <property type="nucleotide sequence ID" value="NZ_JBHTMV010000004.1"/>
</dbReference>
<feature type="transmembrane region" description="Helical" evidence="6">
    <location>
        <begin position="7"/>
        <end position="23"/>
    </location>
</feature>
<dbReference type="Proteomes" id="UP001597241">
    <property type="component" value="Unassembled WGS sequence"/>
</dbReference>
<name>A0ABW3WRG2_9FLAO</name>
<keyword evidence="5 6" id="KW-0472">Membrane</keyword>
<feature type="transmembrane region" description="Helical" evidence="6">
    <location>
        <begin position="143"/>
        <end position="163"/>
    </location>
</feature>
<feature type="transmembrane region" description="Helical" evidence="6">
    <location>
        <begin position="111"/>
        <end position="136"/>
    </location>
</feature>
<evidence type="ECO:0000256" key="2">
    <source>
        <dbReference type="ARBA" id="ARBA00022475"/>
    </source>
</evidence>
<feature type="transmembrane region" description="Helical" evidence="6">
    <location>
        <begin position="209"/>
        <end position="230"/>
    </location>
</feature>
<dbReference type="PANTHER" id="PTHR30250:SF26">
    <property type="entry name" value="PSMA PROTEIN"/>
    <property type="match status" value="1"/>
</dbReference>
<evidence type="ECO:0000313" key="8">
    <source>
        <dbReference type="Proteomes" id="UP001597241"/>
    </source>
</evidence>
<evidence type="ECO:0000256" key="5">
    <source>
        <dbReference type="ARBA" id="ARBA00023136"/>
    </source>
</evidence>
<feature type="transmembrane region" description="Helical" evidence="6">
    <location>
        <begin position="72"/>
        <end position="95"/>
    </location>
</feature>
<evidence type="ECO:0000256" key="6">
    <source>
        <dbReference type="SAM" id="Phobius"/>
    </source>
</evidence>
<keyword evidence="4 6" id="KW-1133">Transmembrane helix</keyword>